<gene>
    <name evidence="1" type="ORF">C4S77_04825</name>
</gene>
<dbReference type="AlphaFoldDB" id="A0A2S8AED7"/>
<dbReference type="RefSeq" id="WP_105246475.1">
    <property type="nucleotide sequence ID" value="NZ_PSZM01000034.1"/>
</dbReference>
<evidence type="ECO:0000313" key="2">
    <source>
        <dbReference type="Proteomes" id="UP000238042"/>
    </source>
</evidence>
<sequence length="223" mass="26615">MVKDDFLERVINVLQKHEKFEYIDFEININDGVLKIIYLIEPKFHILFNDKNHFKTREEGESYDIFGEACPGKFSFKDTFLLIDKNEVYIKIHDWLDSIWKEISTESPLSLLVEEQKNVEQICEKFDHIEGYFTTDELLKIDRKLDELKEEFGMEIKNMVRDPKLLEVELTKLNNDFETLKQTAPYLKRKGWIKSFTGRVLHNLSRLLKLQQKSILNSFSEEK</sequence>
<evidence type="ECO:0000313" key="1">
    <source>
        <dbReference type="EMBL" id="PQL93470.1"/>
    </source>
</evidence>
<proteinExistence type="predicted"/>
<dbReference type="Proteomes" id="UP000238042">
    <property type="component" value="Unassembled WGS sequence"/>
</dbReference>
<dbReference type="OrthoDB" id="1452557at2"/>
<dbReference type="EMBL" id="PSZM01000034">
    <property type="protein sequence ID" value="PQL93470.1"/>
    <property type="molecule type" value="Genomic_DNA"/>
</dbReference>
<comment type="caution">
    <text evidence="1">The sequence shown here is derived from an EMBL/GenBank/DDBJ whole genome shotgun (WGS) entry which is preliminary data.</text>
</comment>
<reference evidence="1 2" key="1">
    <citation type="submission" date="2018-02" db="EMBL/GenBank/DDBJ databases">
        <title>Genome sequences of Apibacter spp., gut symbionts of Asian honey bees.</title>
        <authorList>
            <person name="Kwong W.K."/>
            <person name="Steele M.I."/>
            <person name="Moran N.A."/>
        </authorList>
    </citation>
    <scope>NUCLEOTIDE SEQUENCE [LARGE SCALE GENOMIC DNA]</scope>
    <source>
        <strain evidence="2">wkB301</strain>
    </source>
</reference>
<protein>
    <submittedName>
        <fullName evidence="1">Uncharacterized protein</fullName>
    </submittedName>
</protein>
<organism evidence="1 2">
    <name type="scientific">Apibacter adventoris</name>
    <dbReference type="NCBI Taxonomy" id="1679466"/>
    <lineage>
        <taxon>Bacteria</taxon>
        <taxon>Pseudomonadati</taxon>
        <taxon>Bacteroidota</taxon>
        <taxon>Flavobacteriia</taxon>
        <taxon>Flavobacteriales</taxon>
        <taxon>Weeksellaceae</taxon>
        <taxon>Apibacter</taxon>
    </lineage>
</organism>
<accession>A0A2S8AED7</accession>
<name>A0A2S8AED7_9FLAO</name>
<keyword evidence="2" id="KW-1185">Reference proteome</keyword>